<dbReference type="WBParaSite" id="RSKR_0000785100.1">
    <property type="protein sequence ID" value="RSKR_0000785100.1"/>
    <property type="gene ID" value="RSKR_0000785100"/>
</dbReference>
<evidence type="ECO:0000313" key="1">
    <source>
        <dbReference type="Proteomes" id="UP000095286"/>
    </source>
</evidence>
<evidence type="ECO:0000313" key="2">
    <source>
        <dbReference type="WBParaSite" id="RSKR_0000785100.1"/>
    </source>
</evidence>
<dbReference type="Proteomes" id="UP000095286">
    <property type="component" value="Unplaced"/>
</dbReference>
<name>A0AC35U5Y2_9BILA</name>
<reference evidence="2" key="1">
    <citation type="submission" date="2016-11" db="UniProtKB">
        <authorList>
            <consortium name="WormBaseParasite"/>
        </authorList>
    </citation>
    <scope>IDENTIFICATION</scope>
    <source>
        <strain evidence="2">KR3021</strain>
    </source>
</reference>
<accession>A0AC35U5Y2</accession>
<organism evidence="1 2">
    <name type="scientific">Rhabditophanes sp. KR3021</name>
    <dbReference type="NCBI Taxonomy" id="114890"/>
    <lineage>
        <taxon>Eukaryota</taxon>
        <taxon>Metazoa</taxon>
        <taxon>Ecdysozoa</taxon>
        <taxon>Nematoda</taxon>
        <taxon>Chromadorea</taxon>
        <taxon>Rhabditida</taxon>
        <taxon>Tylenchina</taxon>
        <taxon>Panagrolaimomorpha</taxon>
        <taxon>Strongyloidoidea</taxon>
        <taxon>Alloionematidae</taxon>
        <taxon>Rhabditophanes</taxon>
    </lineage>
</organism>
<proteinExistence type="predicted"/>
<sequence>MYSLYMVFPLMNLSLFQLYKKDWFVNLTPKLRTSAINKINICVLKALEYIHEKHIIHCDLKMDNILVNLDNDECITEVTICDFGLALQYKCCKKYGYITKTEDISRTKDTKNNECILKYHSNQSSVSNCSNKYRYHCPHGLARKEGSGSYMQCLPGDYSSHTCGTNHYCFFSGYNYICCPNGQEELVRKEEIKNEIECPLSTFAELGFDGTHVQCKWNKDCKGVNSICHDAVCCASLVKKSLNHKASLKSSNKKKLDFDLKQIDCPYPFLTVLNTEGSAILCDNRNPCKNSNEKCKEVGRISICCESLDSAGHGSEEDDEEVIYKDLGTPELITSANEISLTTATEGSTTSIVHSQGTEKTVESSLEKSTDQMTPAAEVQSTIYVMRTTTTLRPKLLSNTVTAPLPVAEEEGNAQITTRNNNALNTLPTLKPRMRAAATVTKEYDAVKLEPHTMGGYMKINDDEKKAEKRAKVQEYLMKQIKRGWPYDDKFYWPQDELRDDELRT</sequence>
<protein>
    <submittedName>
        <fullName evidence="2">Protein kinase domain-containing protein</fullName>
    </submittedName>
</protein>